<dbReference type="InterPro" id="IPR000209">
    <property type="entry name" value="Peptidase_S8/S53_dom"/>
</dbReference>
<dbReference type="InterPro" id="IPR008979">
    <property type="entry name" value="Galactose-bd-like_sf"/>
</dbReference>
<comment type="caution">
    <text evidence="5">The sequence shown here is derived from an EMBL/GenBank/DDBJ whole genome shotgun (WGS) entry which is preliminary data.</text>
</comment>
<dbReference type="SUPFAM" id="SSF52743">
    <property type="entry name" value="Subtilisin-like"/>
    <property type="match status" value="1"/>
</dbReference>
<dbReference type="Pfam" id="PF18962">
    <property type="entry name" value="Por_Secre_tail"/>
    <property type="match status" value="1"/>
</dbReference>
<reference evidence="5 6" key="1">
    <citation type="journal article" date="2013" name="Stand. Genomic Sci.">
        <title>Genomic Encyclopedia of Type Strains, Phase I: The one thousand microbial genomes (KMG-I) project.</title>
        <authorList>
            <person name="Kyrpides N.C."/>
            <person name="Woyke T."/>
            <person name="Eisen J.A."/>
            <person name="Garrity G."/>
            <person name="Lilburn T.G."/>
            <person name="Beck B.J."/>
            <person name="Whitman W.B."/>
            <person name="Hugenholtz P."/>
            <person name="Klenk H.P."/>
        </authorList>
    </citation>
    <scope>NUCLEOTIDE SEQUENCE [LARGE SCALE GENOMIC DNA]</scope>
    <source>
        <strain evidence="5 6">DSM 13484</strain>
    </source>
</reference>
<dbReference type="Gene3D" id="3.40.50.200">
    <property type="entry name" value="Peptidase S8/S53 domain"/>
    <property type="match status" value="1"/>
</dbReference>
<dbReference type="PANTHER" id="PTHR43399:SF4">
    <property type="entry name" value="CELL WALL-ASSOCIATED PROTEASE"/>
    <property type="match status" value="1"/>
</dbReference>
<sequence>MQLICRSFNMRTTMIFPCMQLIVARSLLALLFLFVSLQLPARQQPGKDTILQRYGILTDSGTTQPARHKSVFYLVKFRAYPGKNALQPYGLVKALTRHHYILQQAVTDTALLRKVAYTYAANSNWKSTPVLLRQLEQLRDADSITVQASLDTGLALPAWCRIYRQVSRSIAIMRVKKSDWADFIAQPALRFADALRRPGTETAISNNDLTLNRITAVHRQYPQLQGRNMVVSLKENLFDTTDADIQGRYMASGIAATSVDAHATIMATLVAGAANSAPEGQGAAMQAFLSSSDFNSTSTDNKLLPDDAAAYQALGIRLQNHSYGTGIENYYGTESIAYDEQTATMDTLLHVFSSGNDGDQAPGNGIYSGMPGFANLSGTYKQAKNVLVAGATDGSNHVPATSSKGPAYDGRVKPELVAYGLDGTSNAAALTSGIATLVQDAYIQQYGRAPSTALLRTLLINSADDTGTPQVDYSSGFGAVNALRAVQTVQEERFRSGAVTTGSSQLFSLTVPAGVQQLKVSIGWNDPPAAADAPKALVNDLDLWVTDAAGNRYDPWILSAYPDADSLLAPAHRGRDTLNNTEQVTVDHPSGEIRIHVSGSNVPRGPQAYYIVYEYIPARYFNWDHPGPGSLLAAGSTVPLRWATSLDGNGNISYSLDSGVTWQSIVQDQPLADGSYNWAVPAVFSRAWLRMQTTDTAYISPSFFIAPTPEPRVGFDCTDSLLLYWTGLPGAGSYEVYALGEQYLERYTLTRDTFVVIHKQDLNATWLAVGAVHADGWTGQKSYSLDYRNQGLSCYVASLLADPVDDAQVRLTLSLGSLYNLQTIWWEKLAPTGFTVLQSSPVDGNLSYTIPDNAPHAGTNYYRVRLETADGRMLYSDTVSVAMIGAGNTFLLYPNPAGNTLQLLSSAPQIRQVQISDISGRLLKTYVVSNMQESIDVAPLTPGVYIVAVYEEGKRVFVRKIVKL</sequence>
<dbReference type="Pfam" id="PF00082">
    <property type="entry name" value="Peptidase_S8"/>
    <property type="match status" value="1"/>
</dbReference>
<evidence type="ECO:0000313" key="6">
    <source>
        <dbReference type="Proteomes" id="UP000316778"/>
    </source>
</evidence>
<dbReference type="GO" id="GO:0006508">
    <property type="term" value="P:proteolysis"/>
    <property type="evidence" value="ECO:0007669"/>
    <property type="project" value="InterPro"/>
</dbReference>
<evidence type="ECO:0000256" key="1">
    <source>
        <dbReference type="ARBA" id="ARBA00011073"/>
    </source>
</evidence>
<dbReference type="PROSITE" id="PS51892">
    <property type="entry name" value="SUBTILASE"/>
    <property type="match status" value="1"/>
</dbReference>
<evidence type="ECO:0000256" key="2">
    <source>
        <dbReference type="PROSITE-ProRule" id="PRU01240"/>
    </source>
</evidence>
<name>A0A562T6N7_CHIJA</name>
<dbReference type="InterPro" id="IPR036852">
    <property type="entry name" value="Peptidase_S8/S53_dom_sf"/>
</dbReference>
<comment type="similarity">
    <text evidence="1 2">Belongs to the peptidase S8 family.</text>
</comment>
<feature type="domain" description="Secretion system C-terminal sorting" evidence="4">
    <location>
        <begin position="892"/>
        <end position="962"/>
    </location>
</feature>
<evidence type="ECO:0000259" key="3">
    <source>
        <dbReference type="Pfam" id="PF00082"/>
    </source>
</evidence>
<comment type="caution">
    <text evidence="2">Lacks conserved residue(s) required for the propagation of feature annotation.</text>
</comment>
<dbReference type="GO" id="GO:0004252">
    <property type="term" value="F:serine-type endopeptidase activity"/>
    <property type="evidence" value="ECO:0007669"/>
    <property type="project" value="InterPro"/>
</dbReference>
<organism evidence="5 6">
    <name type="scientific">Chitinophaga japonensis</name>
    <name type="common">Flexibacter japonensis</name>
    <dbReference type="NCBI Taxonomy" id="104662"/>
    <lineage>
        <taxon>Bacteria</taxon>
        <taxon>Pseudomonadati</taxon>
        <taxon>Bacteroidota</taxon>
        <taxon>Chitinophagia</taxon>
        <taxon>Chitinophagales</taxon>
        <taxon>Chitinophagaceae</taxon>
        <taxon>Chitinophaga</taxon>
    </lineage>
</organism>
<feature type="domain" description="Peptidase S8/S53" evidence="3">
    <location>
        <begin position="252"/>
        <end position="478"/>
    </location>
</feature>
<dbReference type="Proteomes" id="UP000316778">
    <property type="component" value="Unassembled WGS sequence"/>
</dbReference>
<dbReference type="SUPFAM" id="SSF49785">
    <property type="entry name" value="Galactose-binding domain-like"/>
    <property type="match status" value="1"/>
</dbReference>
<gene>
    <name evidence="5" type="ORF">LX66_3004</name>
</gene>
<dbReference type="InterPro" id="IPR026444">
    <property type="entry name" value="Secre_tail"/>
</dbReference>
<evidence type="ECO:0000313" key="5">
    <source>
        <dbReference type="EMBL" id="TWI88914.1"/>
    </source>
</evidence>
<dbReference type="NCBIfam" id="TIGR04183">
    <property type="entry name" value="Por_Secre_tail"/>
    <property type="match status" value="1"/>
</dbReference>
<proteinExistence type="inferred from homology"/>
<evidence type="ECO:0000259" key="4">
    <source>
        <dbReference type="Pfam" id="PF18962"/>
    </source>
</evidence>
<dbReference type="EMBL" id="VLLG01000003">
    <property type="protein sequence ID" value="TWI88914.1"/>
    <property type="molecule type" value="Genomic_DNA"/>
</dbReference>
<accession>A0A562T6N7</accession>
<dbReference type="Gene3D" id="2.60.120.380">
    <property type="match status" value="1"/>
</dbReference>
<dbReference type="AlphaFoldDB" id="A0A562T6N7"/>
<dbReference type="InterPro" id="IPR051048">
    <property type="entry name" value="Peptidase_S8/S53_subtilisin"/>
</dbReference>
<keyword evidence="6" id="KW-1185">Reference proteome</keyword>
<dbReference type="PANTHER" id="PTHR43399">
    <property type="entry name" value="SUBTILISIN-RELATED"/>
    <property type="match status" value="1"/>
</dbReference>
<protein>
    <submittedName>
        <fullName evidence="5">Putative secreted protein (Por secretion system target)</fullName>
    </submittedName>
</protein>